<comment type="subcellular location">
    <subcellularLocation>
        <location evidence="1">Membrane</location>
        <topology evidence="1">Multi-pass membrane protein</topology>
    </subcellularLocation>
</comment>
<dbReference type="AlphaFoldDB" id="A0A1L8HFY8"/>
<dbReference type="Gene3D" id="1.20.1540.10">
    <property type="entry name" value="Rhomboid-like"/>
    <property type="match status" value="1"/>
</dbReference>
<dbReference type="SUPFAM" id="SSF144091">
    <property type="entry name" value="Rhomboid-like"/>
    <property type="match status" value="1"/>
</dbReference>
<evidence type="ECO:0000256" key="4">
    <source>
        <dbReference type="ARBA" id="ARBA00023136"/>
    </source>
</evidence>
<dbReference type="GeneID" id="108708298"/>
<dbReference type="AGR" id="Xenbase:XB-GENE-17344230"/>
<organism evidence="6 7">
    <name type="scientific">Xenopus laevis</name>
    <name type="common">African clawed frog</name>
    <dbReference type="NCBI Taxonomy" id="8355"/>
    <lineage>
        <taxon>Eukaryota</taxon>
        <taxon>Metazoa</taxon>
        <taxon>Chordata</taxon>
        <taxon>Craniata</taxon>
        <taxon>Vertebrata</taxon>
        <taxon>Euteleostomi</taxon>
        <taxon>Amphibia</taxon>
        <taxon>Batrachia</taxon>
        <taxon>Anura</taxon>
        <taxon>Pipoidea</taxon>
        <taxon>Pipidae</taxon>
        <taxon>Xenopodinae</taxon>
        <taxon>Xenopus</taxon>
        <taxon>Xenopus</taxon>
    </lineage>
</organism>
<accession>A0A1L8HFY8</accession>
<evidence type="ECO:0000313" key="7">
    <source>
        <dbReference type="RefSeq" id="XP_018102350.1"/>
    </source>
</evidence>
<evidence type="ECO:0000313" key="8">
    <source>
        <dbReference type="Xenbase" id="XB-GENE-17344230"/>
    </source>
</evidence>
<dbReference type="RefSeq" id="XP_018102350.1">
    <property type="nucleotide sequence ID" value="XM_018246861.2"/>
</dbReference>
<keyword evidence="2" id="KW-0812">Transmembrane</keyword>
<evidence type="ECO:0000256" key="2">
    <source>
        <dbReference type="ARBA" id="ARBA00022692"/>
    </source>
</evidence>
<keyword evidence="4" id="KW-0472">Membrane</keyword>
<feature type="domain" description="Peptidase S54 rhomboid" evidence="5">
    <location>
        <begin position="67"/>
        <end position="204"/>
    </location>
</feature>
<evidence type="ECO:0000256" key="1">
    <source>
        <dbReference type="ARBA" id="ARBA00004141"/>
    </source>
</evidence>
<sequence length="347" mass="37965">MEEDCKARDGWRKSLLSWLPHIQLTPGVVLTVLISLVVSAPALIKGDKSDDVGPRFDLEPGLPGSSTVYRLFIYIYFHEDFSSLVCSFLMIWFFGGGFEENVGTAKFCLLTPVFAVSSGLLYLAILATGLSWQAKVTVQGFTSVSFAMLSVFTTRSCFRRMLFFGFMVPTKVLPLLFLVLALFLPHAPFLSNVCGILVGIAYGMSGCLCLGLPESIMSRIDQTFLFRLLRRIPVWTYVPGSSAERNAAQTRKINPPPGSYPTQQYYTPPQGLHDAYSPYHNQKPTGIWPPSKTPAGTSAYSTACPPGAGYQKHMCSGGHSHLDISTSMTVGGVNIPSGNDLQQVHTQ</sequence>
<dbReference type="GO" id="GO:0004252">
    <property type="term" value="F:serine-type endopeptidase activity"/>
    <property type="evidence" value="ECO:0007669"/>
    <property type="project" value="InterPro"/>
</dbReference>
<dbReference type="GO" id="GO:0016020">
    <property type="term" value="C:membrane"/>
    <property type="evidence" value="ECO:0007669"/>
    <property type="project" value="UniProtKB-SubCell"/>
</dbReference>
<gene>
    <name evidence="7 8" type="primary">rhbdd2.L</name>
</gene>
<dbReference type="Bgee" id="108708298">
    <property type="expression patterns" value="Expressed in blastula and 19 other cell types or tissues"/>
</dbReference>
<dbReference type="KEGG" id="xla:108708298"/>
<evidence type="ECO:0000259" key="5">
    <source>
        <dbReference type="Pfam" id="PF01694"/>
    </source>
</evidence>
<evidence type="ECO:0000313" key="6">
    <source>
        <dbReference type="Proteomes" id="UP000186698"/>
    </source>
</evidence>
<dbReference type="InterPro" id="IPR035952">
    <property type="entry name" value="Rhomboid-like_sf"/>
</dbReference>
<proteinExistence type="predicted"/>
<protein>
    <submittedName>
        <fullName evidence="7">Rhomboid domain-containing protein 2 isoform X1</fullName>
    </submittedName>
</protein>
<dbReference type="PaxDb" id="8355-A0A1L8HFY8"/>
<keyword evidence="6" id="KW-1185">Reference proteome</keyword>
<dbReference type="OrthoDB" id="10257275at2759"/>
<dbReference type="InterPro" id="IPR022764">
    <property type="entry name" value="Peptidase_S54_rhomboid_dom"/>
</dbReference>
<keyword evidence="3" id="KW-1133">Transmembrane helix</keyword>
<dbReference type="Pfam" id="PF01694">
    <property type="entry name" value="Rhomboid"/>
    <property type="match status" value="1"/>
</dbReference>
<dbReference type="CTD" id="108708298"/>
<reference evidence="7" key="1">
    <citation type="submission" date="2025-08" db="UniProtKB">
        <authorList>
            <consortium name="RefSeq"/>
        </authorList>
    </citation>
    <scope>IDENTIFICATION</scope>
    <source>
        <strain evidence="7">J_2021</strain>
        <tissue evidence="7">Erythrocytes</tissue>
    </source>
</reference>
<evidence type="ECO:0000256" key="3">
    <source>
        <dbReference type="ARBA" id="ARBA00022989"/>
    </source>
</evidence>
<dbReference type="STRING" id="8355.A0A1L8HFY8"/>
<dbReference type="PANTHER" id="PTHR43066">
    <property type="entry name" value="RHOMBOID-RELATED PROTEIN"/>
    <property type="match status" value="1"/>
</dbReference>
<dbReference type="Xenbase" id="XB-GENE-17344230">
    <property type="gene designation" value="rhbdd2.L"/>
</dbReference>
<dbReference type="Proteomes" id="UP000186698">
    <property type="component" value="Chromosome 2L"/>
</dbReference>
<name>A0A1L8HFY8_XENLA</name>
<dbReference type="PANTHER" id="PTHR43066:SF13">
    <property type="entry name" value="RHOMBOID DOMAIN-CONTAINING PROTEIN 2"/>
    <property type="match status" value="1"/>
</dbReference>